<evidence type="ECO:0000313" key="4">
    <source>
        <dbReference type="EMBL" id="QMS40520.1"/>
    </source>
</evidence>
<accession>A0A236MZ65</accession>
<keyword evidence="1" id="KW-0812">Transmembrane</keyword>
<dbReference type="Proteomes" id="UP000514754">
    <property type="component" value="Chromosome"/>
</dbReference>
<organism evidence="5 6">
    <name type="scientific">Escherichia coli</name>
    <dbReference type="NCBI Taxonomy" id="562"/>
    <lineage>
        <taxon>Bacteria</taxon>
        <taxon>Pseudomonadati</taxon>
        <taxon>Pseudomonadota</taxon>
        <taxon>Gammaproteobacteria</taxon>
        <taxon>Enterobacterales</taxon>
        <taxon>Enterobacteriaceae</taxon>
        <taxon>Escherichia</taxon>
    </lineage>
</organism>
<dbReference type="EMBL" id="CP057906">
    <property type="protein sequence ID" value="QMO43315.1"/>
    <property type="molecule type" value="Genomic_DNA"/>
</dbReference>
<dbReference type="EMBL" id="UFZL01000003">
    <property type="protein sequence ID" value="STE75572.1"/>
    <property type="molecule type" value="Genomic_DNA"/>
</dbReference>
<proteinExistence type="predicted"/>
<reference evidence="5 6" key="1">
    <citation type="submission" date="2018-06" db="EMBL/GenBank/DDBJ databases">
        <authorList>
            <consortium name="Pathogen Informatics"/>
            <person name="Doyle S."/>
        </authorList>
    </citation>
    <scope>NUCLEOTIDE SEQUENCE [LARGE SCALE GENOMIC DNA]</scope>
    <source>
        <strain evidence="5 6">NCTC10764</strain>
    </source>
</reference>
<dbReference type="RefSeq" id="WP_001155241.1">
    <property type="nucleotide sequence ID" value="NZ_BDRI01000009.1"/>
</dbReference>
<name>A0A0Q3L3X7_ECOLX</name>
<evidence type="ECO:0000313" key="3">
    <source>
        <dbReference type="EMBL" id="QMO43315.1"/>
    </source>
</evidence>
<dbReference type="Proteomes" id="UP000490727">
    <property type="component" value="Unassembled WGS sequence"/>
</dbReference>
<dbReference type="Proteomes" id="UP000514533">
    <property type="component" value="Chromosome"/>
</dbReference>
<reference evidence="2 7" key="2">
    <citation type="submission" date="2019-11" db="EMBL/GenBank/DDBJ databases">
        <title>Whole genome sequence analysis of environmental Escherichia coli from the feces of straw-necked ibis (Threskiornis spinicollis) nesting on inland wetlands.</title>
        <authorList>
            <person name="Wyrsch E.R."/>
            <person name="Roy Chowdhury P."/>
            <person name="Wallis L."/>
            <person name="Cummins M.L."/>
            <person name="Zingali T."/>
            <person name="Brandis K.J."/>
            <person name="Djordjevic S.P."/>
        </authorList>
    </citation>
    <scope>NUCLEOTIDE SEQUENCE [LARGE SCALE GENOMIC DNA]</scope>
    <source>
        <strain evidence="2 7">IBS12</strain>
    </source>
</reference>
<evidence type="ECO:0000256" key="1">
    <source>
        <dbReference type="SAM" id="Phobius"/>
    </source>
</evidence>
<sequence length="98" mass="10395">MQEHERTIITLGILGGIAAASRVLAGAEPITLRLFVGRTLLGSALGVSAAALLVRYPNLDPLAIAGAGTAMGVAGYQIVEIFLRHMRRKLGEKENKEE</sequence>
<gene>
    <name evidence="2" type="ORF">GNZ05_03940</name>
    <name evidence="4" type="ORF">HVV39_22155</name>
    <name evidence="3" type="ORF">HVW43_24800</name>
    <name evidence="5" type="ORF">NCTC10764_04666</name>
</gene>
<evidence type="ECO:0000313" key="8">
    <source>
        <dbReference type="Proteomes" id="UP000514533"/>
    </source>
</evidence>
<evidence type="ECO:0000313" key="2">
    <source>
        <dbReference type="EMBL" id="MUM71315.1"/>
    </source>
</evidence>
<accession>A0A0Q3L3X7</accession>
<evidence type="ECO:0000313" key="9">
    <source>
        <dbReference type="Proteomes" id="UP000514754"/>
    </source>
</evidence>
<keyword evidence="1" id="KW-0472">Membrane</keyword>
<reference evidence="8 9" key="3">
    <citation type="submission" date="2020-06" db="EMBL/GenBank/DDBJ databases">
        <title>REHAB project genomes.</title>
        <authorList>
            <person name="Shaw L.P."/>
        </authorList>
    </citation>
    <scope>NUCLEOTIDE SEQUENCE [LARGE SCALE GENOMIC DNA]</scope>
    <source>
        <strain evidence="4 8">RHB01-C20</strain>
        <strain evidence="3 9">RHB10-C12</strain>
    </source>
</reference>
<keyword evidence="1" id="KW-1133">Transmembrane helix</keyword>
<evidence type="ECO:0000313" key="6">
    <source>
        <dbReference type="Proteomes" id="UP000255201"/>
    </source>
</evidence>
<dbReference type="InterPro" id="IPR007633">
    <property type="entry name" value="Phage_P2_Holin"/>
</dbReference>
<dbReference type="EMBL" id="WOET01000002">
    <property type="protein sequence ID" value="MUM71315.1"/>
    <property type="molecule type" value="Genomic_DNA"/>
</dbReference>
<dbReference type="GO" id="GO:0044660">
    <property type="term" value="P:viral release via pore formation in host cell membrane"/>
    <property type="evidence" value="ECO:0007669"/>
    <property type="project" value="InterPro"/>
</dbReference>
<feature type="transmembrane region" description="Helical" evidence="1">
    <location>
        <begin position="62"/>
        <end position="83"/>
    </location>
</feature>
<dbReference type="Proteomes" id="UP000255201">
    <property type="component" value="Unassembled WGS sequence"/>
</dbReference>
<evidence type="ECO:0000313" key="5">
    <source>
        <dbReference type="EMBL" id="STE75572.1"/>
    </source>
</evidence>
<feature type="transmembrane region" description="Helical" evidence="1">
    <location>
        <begin position="36"/>
        <end position="56"/>
    </location>
</feature>
<dbReference type="Pfam" id="PF04550">
    <property type="entry name" value="Phage_holin_3_2"/>
    <property type="match status" value="1"/>
</dbReference>
<evidence type="ECO:0000313" key="7">
    <source>
        <dbReference type="Proteomes" id="UP000490727"/>
    </source>
</evidence>
<dbReference type="EMBL" id="CP055981">
    <property type="protein sequence ID" value="QMS40520.1"/>
    <property type="molecule type" value="Genomic_DNA"/>
</dbReference>
<protein>
    <submittedName>
        <fullName evidence="2 5">Holin</fullName>
    </submittedName>
    <submittedName>
        <fullName evidence="3">Phage holin family protein</fullName>
    </submittedName>
</protein>
<dbReference type="AlphaFoldDB" id="A0A0Q3L3X7"/>